<comment type="caution">
    <text evidence="9">The sequence shown here is derived from an EMBL/GenBank/DDBJ whole genome shotgun (WGS) entry which is preliminary data.</text>
</comment>
<evidence type="ECO:0000256" key="6">
    <source>
        <dbReference type="ARBA" id="ARBA00023196"/>
    </source>
</evidence>
<evidence type="ECO:0000256" key="1">
    <source>
        <dbReference type="ARBA" id="ARBA00004370"/>
    </source>
</evidence>
<organism evidence="9 10">
    <name type="scientific">Acidithiobacillus ferrivorans</name>
    <dbReference type="NCBI Taxonomy" id="160808"/>
    <lineage>
        <taxon>Bacteria</taxon>
        <taxon>Pseudomonadati</taxon>
        <taxon>Pseudomonadota</taxon>
        <taxon>Acidithiobacillia</taxon>
        <taxon>Acidithiobacillales</taxon>
        <taxon>Acidithiobacillaceae</taxon>
        <taxon>Acidithiobacillus</taxon>
    </lineage>
</organism>
<evidence type="ECO:0000256" key="4">
    <source>
        <dbReference type="ARBA" id="ARBA00023065"/>
    </source>
</evidence>
<dbReference type="GO" id="GO:0005886">
    <property type="term" value="C:plasma membrane"/>
    <property type="evidence" value="ECO:0007669"/>
    <property type="project" value="UniProtKB-SubCell"/>
</dbReference>
<sequence>MADLITVARPYAEALYGLAKETGQEDAWGKALQTLATVLQDPQAQQFLGDPERTAAAKVEVLSVAEVAVAQEPWRAFLTLLIDNDRWPAAGEIAALFAADRRAAMGTVEVLVKSAVALDAGQKDAIEAALSQRFGSRVAFHDEVDPALIGGILVQAGDLTIDASVRGQVEQLARTLRS</sequence>
<dbReference type="PRINTS" id="PR00125">
    <property type="entry name" value="ATPASEDELTA"/>
</dbReference>
<comment type="function">
    <text evidence="8">F(1)F(0) ATP synthase produces ATP from ADP in the presence of a proton or sodium gradient. F-type ATPases consist of two structural domains, F(1) containing the extramembraneous catalytic core and F(0) containing the membrane proton channel, linked together by a central stalk and a peripheral stalk. During catalysis, ATP synthesis in the catalytic domain of F(1) is coupled via a rotary mechanism of the central stalk subunits to proton translocation.</text>
</comment>
<accession>A0A257SKV8</accession>
<keyword evidence="3 8" id="KW-0375">Hydrogen ion transport</keyword>
<keyword evidence="8" id="KW-1003">Cell membrane</keyword>
<dbReference type="InterPro" id="IPR020781">
    <property type="entry name" value="ATPase_OSCP/d_CS"/>
</dbReference>
<comment type="subcellular location">
    <subcellularLocation>
        <location evidence="8">Cell membrane</location>
        <topology evidence="8">Peripheral membrane protein</topology>
    </subcellularLocation>
    <subcellularLocation>
        <location evidence="1">Membrane</location>
    </subcellularLocation>
</comment>
<protein>
    <recommendedName>
        <fullName evidence="8">ATP synthase subunit delta</fullName>
    </recommendedName>
    <alternativeName>
        <fullName evidence="8">ATP synthase F(1) sector subunit delta</fullName>
    </alternativeName>
    <alternativeName>
        <fullName evidence="8">F-type ATPase subunit delta</fullName>
        <shortName evidence="8">F-ATPase subunit delta</shortName>
    </alternativeName>
</protein>
<keyword evidence="6 8" id="KW-0139">CF(1)</keyword>
<keyword evidence="5 8" id="KW-0472">Membrane</keyword>
<evidence type="ECO:0000313" key="10">
    <source>
        <dbReference type="Proteomes" id="UP000216779"/>
    </source>
</evidence>
<gene>
    <name evidence="8" type="primary">atpH</name>
    <name evidence="9" type="ORF">B7Z70_13900</name>
</gene>
<dbReference type="AlphaFoldDB" id="A0A257SKV8"/>
<keyword evidence="4 8" id="KW-0406">Ion transport</keyword>
<evidence type="ECO:0000256" key="5">
    <source>
        <dbReference type="ARBA" id="ARBA00023136"/>
    </source>
</evidence>
<dbReference type="GO" id="GO:0045259">
    <property type="term" value="C:proton-transporting ATP synthase complex"/>
    <property type="evidence" value="ECO:0007669"/>
    <property type="project" value="UniProtKB-KW"/>
</dbReference>
<comment type="function">
    <text evidence="8">This protein is part of the stalk that links CF(0) to CF(1). It either transmits conformational changes from CF(0) to CF(1) or is implicated in proton conduction.</text>
</comment>
<dbReference type="Proteomes" id="UP000216779">
    <property type="component" value="Unassembled WGS sequence"/>
</dbReference>
<keyword evidence="7 8" id="KW-0066">ATP synthesis</keyword>
<dbReference type="NCBIfam" id="TIGR01145">
    <property type="entry name" value="ATP_synt_delta"/>
    <property type="match status" value="1"/>
</dbReference>
<dbReference type="Pfam" id="PF00213">
    <property type="entry name" value="OSCP"/>
    <property type="match status" value="1"/>
</dbReference>
<reference evidence="9 10" key="1">
    <citation type="submission" date="2017-03" db="EMBL/GenBank/DDBJ databases">
        <title>Lifting the veil on microbial sulfur biogeochemistry in mining wastewaters.</title>
        <authorList>
            <person name="Kantor R.S."/>
            <person name="Colenbrander Nelson T."/>
            <person name="Marshall S."/>
            <person name="Bennett D."/>
            <person name="Apte S."/>
            <person name="Camacho D."/>
            <person name="Thomas B.C."/>
            <person name="Warren L.A."/>
            <person name="Banfield J.F."/>
        </authorList>
    </citation>
    <scope>NUCLEOTIDE SEQUENCE [LARGE SCALE GENOMIC DNA]</scope>
    <source>
        <strain evidence="9">21-59-9</strain>
    </source>
</reference>
<evidence type="ECO:0000313" key="9">
    <source>
        <dbReference type="EMBL" id="OYV73041.1"/>
    </source>
</evidence>
<dbReference type="NCBIfam" id="NF004402">
    <property type="entry name" value="PRK05758.2-2"/>
    <property type="match status" value="1"/>
</dbReference>
<comment type="similarity">
    <text evidence="8">Belongs to the ATPase delta chain family.</text>
</comment>
<dbReference type="Gene3D" id="1.10.520.20">
    <property type="entry name" value="N-terminal domain of the delta subunit of the F1F0-ATP synthase"/>
    <property type="match status" value="1"/>
</dbReference>
<dbReference type="PROSITE" id="PS00389">
    <property type="entry name" value="ATPASE_DELTA"/>
    <property type="match status" value="1"/>
</dbReference>
<dbReference type="GO" id="GO:0046933">
    <property type="term" value="F:proton-transporting ATP synthase activity, rotational mechanism"/>
    <property type="evidence" value="ECO:0007669"/>
    <property type="project" value="UniProtKB-UniRule"/>
</dbReference>
<evidence type="ECO:0000256" key="7">
    <source>
        <dbReference type="ARBA" id="ARBA00023310"/>
    </source>
</evidence>
<dbReference type="SUPFAM" id="SSF47928">
    <property type="entry name" value="N-terminal domain of the delta subunit of the F1F0-ATP synthase"/>
    <property type="match status" value="1"/>
</dbReference>
<keyword evidence="2 8" id="KW-0813">Transport</keyword>
<dbReference type="InterPro" id="IPR026015">
    <property type="entry name" value="ATP_synth_OSCP/delta_N_sf"/>
</dbReference>
<dbReference type="EMBL" id="NCBC01000759">
    <property type="protein sequence ID" value="OYV73041.1"/>
    <property type="molecule type" value="Genomic_DNA"/>
</dbReference>
<evidence type="ECO:0000256" key="2">
    <source>
        <dbReference type="ARBA" id="ARBA00022448"/>
    </source>
</evidence>
<dbReference type="InterPro" id="IPR000711">
    <property type="entry name" value="ATPase_OSCP/dsu"/>
</dbReference>
<dbReference type="HAMAP" id="MF_01416">
    <property type="entry name" value="ATP_synth_delta_bact"/>
    <property type="match status" value="1"/>
</dbReference>
<dbReference type="PANTHER" id="PTHR11910">
    <property type="entry name" value="ATP SYNTHASE DELTA CHAIN"/>
    <property type="match status" value="1"/>
</dbReference>
<evidence type="ECO:0000256" key="3">
    <source>
        <dbReference type="ARBA" id="ARBA00022781"/>
    </source>
</evidence>
<name>A0A257SKV8_9PROT</name>
<evidence type="ECO:0000256" key="8">
    <source>
        <dbReference type="HAMAP-Rule" id="MF_01416"/>
    </source>
</evidence>
<proteinExistence type="inferred from homology"/>